<evidence type="ECO:0000256" key="1">
    <source>
        <dbReference type="PROSITE-ProRule" id="PRU01360"/>
    </source>
</evidence>
<keyword evidence="1 2" id="KW-0812">Transmembrane</keyword>
<dbReference type="AlphaFoldDB" id="A0A7K1GI47"/>
<proteinExistence type="inferred from homology"/>
<evidence type="ECO:0000313" key="4">
    <source>
        <dbReference type="EMBL" id="MTE28258.1"/>
    </source>
</evidence>
<dbReference type="InterPro" id="IPR039426">
    <property type="entry name" value="TonB-dep_rcpt-like"/>
</dbReference>
<dbReference type="EMBL" id="WJYA01000010">
    <property type="protein sequence ID" value="MTE28258.1"/>
    <property type="molecule type" value="Genomic_DNA"/>
</dbReference>
<comment type="subcellular location">
    <subcellularLocation>
        <location evidence="1">Cell outer membrane</location>
        <topology evidence="1">Multi-pass membrane protein</topology>
    </subcellularLocation>
</comment>
<feature type="transmembrane region" description="Helical" evidence="2">
    <location>
        <begin position="35"/>
        <end position="56"/>
    </location>
</feature>
<accession>A0A7K1GI47</accession>
<organism evidence="4 5">
    <name type="scientific">Winogradskyella ouciana</name>
    <dbReference type="NCBI Taxonomy" id="2608631"/>
    <lineage>
        <taxon>Bacteria</taxon>
        <taxon>Pseudomonadati</taxon>
        <taxon>Bacteroidota</taxon>
        <taxon>Flavobacteriia</taxon>
        <taxon>Flavobacteriales</taxon>
        <taxon>Flavobacteriaceae</taxon>
        <taxon>Winogradskyella</taxon>
    </lineage>
</organism>
<evidence type="ECO:0000259" key="3">
    <source>
        <dbReference type="Pfam" id="PF05569"/>
    </source>
</evidence>
<dbReference type="InterPro" id="IPR037066">
    <property type="entry name" value="Plug_dom_sf"/>
</dbReference>
<sequence>MTMEYLLKASAVVFIFYLFYKLMLQRETFFQTNRLYLITGLVTAIALPLVIIPIYIEYTPVLVEASATFDIGTEEQGISKNATTFDWLQLSFIIYGIGVAFFLSKLLMELASLKLLFNRHSYFKNGSYILIETDNDIPPFSFFNWIVYNPNKYSNEELEHILNHEKAHAKELHSVDIMLTQLACVVFWFNPFIWLYKKEIEQNLEFIADDKAQNFSECEKSYQLVLLKSSVPKNKLLITNTFYNSQIKKRIIMLHKSKSNRLNAWKYALILPALALFLMSFNTKEILIEVEDPANLSNTAQNEASSQLNDFYNNISFDNSNKAIASNKANVPKKNQNRLTAPTTTKAVKNKSKTLGDISITIIDKNTTDSELDKIKETLKKEGLTIKFKGVKRNNKGEITAIKIDAKSKKSSTNYQISSDDEAIEPIKIVFDEENNSISIGNGHAKHGHNTYVYETKSDGKHKIHKTGSGNNVFVISDDEHEEHVHEDPKHDEDHEHEAKVIVKKRGKKGKLKKIKQSKDVRVISGDEDGEIIEIIVDEDGDDKKETIIVNGEKINTANGKKKNVWVTKTDGTEDTFVIELDDSDNNVFISGDNGKSPLFIVDGKEVSREKFKDLNAKEIESVTVLKDKNALEKYGDKGKDGVIIVKTKKN</sequence>
<dbReference type="InterPro" id="IPR008756">
    <property type="entry name" value="Peptidase_M56"/>
</dbReference>
<feature type="transmembrane region" description="Helical" evidence="2">
    <location>
        <begin position="264"/>
        <end position="281"/>
    </location>
</feature>
<evidence type="ECO:0000313" key="5">
    <source>
        <dbReference type="Proteomes" id="UP000447545"/>
    </source>
</evidence>
<keyword evidence="1" id="KW-0998">Cell outer membrane</keyword>
<comment type="caution">
    <text evidence="4">The sequence shown here is derived from an EMBL/GenBank/DDBJ whole genome shotgun (WGS) entry which is preliminary data.</text>
</comment>
<keyword evidence="1 2" id="KW-0472">Membrane</keyword>
<dbReference type="PANTHER" id="PTHR34978:SF3">
    <property type="entry name" value="SLR0241 PROTEIN"/>
    <property type="match status" value="1"/>
</dbReference>
<evidence type="ECO:0000256" key="2">
    <source>
        <dbReference type="SAM" id="Phobius"/>
    </source>
</evidence>
<keyword evidence="5" id="KW-1185">Reference proteome</keyword>
<protein>
    <recommendedName>
        <fullName evidence="3">Peptidase M56 domain-containing protein</fullName>
    </recommendedName>
</protein>
<dbReference type="Pfam" id="PF05569">
    <property type="entry name" value="Peptidase_M56"/>
    <property type="match status" value="1"/>
</dbReference>
<keyword evidence="2" id="KW-1133">Transmembrane helix</keyword>
<feature type="domain" description="Peptidase M56" evidence="3">
    <location>
        <begin position="151"/>
        <end position="254"/>
    </location>
</feature>
<dbReference type="PROSITE" id="PS52016">
    <property type="entry name" value="TONB_DEPENDENT_REC_3"/>
    <property type="match status" value="1"/>
</dbReference>
<keyword evidence="1" id="KW-0813">Transport</keyword>
<dbReference type="Gene3D" id="2.170.130.10">
    <property type="entry name" value="TonB-dependent receptor, plug domain"/>
    <property type="match status" value="1"/>
</dbReference>
<name>A0A7K1GI47_9FLAO</name>
<dbReference type="PANTHER" id="PTHR34978">
    <property type="entry name" value="POSSIBLE SENSOR-TRANSDUCER PROTEIN BLAR"/>
    <property type="match status" value="1"/>
</dbReference>
<dbReference type="Proteomes" id="UP000447545">
    <property type="component" value="Unassembled WGS sequence"/>
</dbReference>
<feature type="transmembrane region" description="Helical" evidence="2">
    <location>
        <begin position="87"/>
        <end position="108"/>
    </location>
</feature>
<gene>
    <name evidence="4" type="ORF">F1003_15080</name>
</gene>
<feature type="transmembrane region" description="Helical" evidence="2">
    <location>
        <begin position="6"/>
        <end position="23"/>
    </location>
</feature>
<dbReference type="InterPro" id="IPR052173">
    <property type="entry name" value="Beta-lactam_resp_regulator"/>
</dbReference>
<reference evidence="4 5" key="1">
    <citation type="submission" date="2019-11" db="EMBL/GenBank/DDBJ databases">
        <title>Winogradskyella ouciana sp. nov., isolated from the hadal seawater of the Mariana Trench.</title>
        <authorList>
            <person name="Liu R."/>
        </authorList>
    </citation>
    <scope>NUCLEOTIDE SEQUENCE [LARGE SCALE GENOMIC DNA]</scope>
    <source>
        <strain evidence="4 5">ZXX205</strain>
    </source>
</reference>
<dbReference type="GO" id="GO:0009279">
    <property type="term" value="C:cell outer membrane"/>
    <property type="evidence" value="ECO:0007669"/>
    <property type="project" value="UniProtKB-SubCell"/>
</dbReference>
<comment type="similarity">
    <text evidence="1">Belongs to the TonB-dependent receptor family.</text>
</comment>
<dbReference type="CDD" id="cd07341">
    <property type="entry name" value="M56_BlaR1_MecR1_like"/>
    <property type="match status" value="1"/>
</dbReference>
<keyword evidence="1" id="KW-1134">Transmembrane beta strand</keyword>